<organism evidence="4">
    <name type="scientific">Schistocephalus solidus</name>
    <name type="common">Tapeworm</name>
    <dbReference type="NCBI Taxonomy" id="70667"/>
    <lineage>
        <taxon>Eukaryota</taxon>
        <taxon>Metazoa</taxon>
        <taxon>Spiralia</taxon>
        <taxon>Lophotrochozoa</taxon>
        <taxon>Platyhelminthes</taxon>
        <taxon>Cestoda</taxon>
        <taxon>Eucestoda</taxon>
        <taxon>Diphyllobothriidea</taxon>
        <taxon>Diphyllobothriidae</taxon>
        <taxon>Schistocephalus</taxon>
    </lineage>
</organism>
<name>A0A183T003_SCHSO</name>
<dbReference type="OrthoDB" id="6315914at2759"/>
<dbReference type="PANTHER" id="PTHR47027">
    <property type="entry name" value="REVERSE TRANSCRIPTASE DOMAIN-CONTAINING PROTEIN"/>
    <property type="match status" value="1"/>
</dbReference>
<evidence type="ECO:0000313" key="2">
    <source>
        <dbReference type="EMBL" id="VDL96186.1"/>
    </source>
</evidence>
<protein>
    <submittedName>
        <fullName evidence="4">Reverse transcriptase domain-containing protein</fullName>
    </submittedName>
</protein>
<reference evidence="4" key="1">
    <citation type="submission" date="2016-06" db="UniProtKB">
        <authorList>
            <consortium name="WormBaseParasite"/>
        </authorList>
    </citation>
    <scope>IDENTIFICATION</scope>
</reference>
<gene>
    <name evidence="2" type="ORF">SSLN_LOCUS9801</name>
</gene>
<dbReference type="AlphaFoldDB" id="A0A183T003"/>
<reference evidence="2 3" key="2">
    <citation type="submission" date="2018-11" db="EMBL/GenBank/DDBJ databases">
        <authorList>
            <consortium name="Pathogen Informatics"/>
        </authorList>
    </citation>
    <scope>NUCLEOTIDE SEQUENCE [LARGE SCALE GENOMIC DNA]</scope>
    <source>
        <strain evidence="2 3">NST_G2</strain>
    </source>
</reference>
<dbReference type="Proteomes" id="UP000275846">
    <property type="component" value="Unassembled WGS sequence"/>
</dbReference>
<evidence type="ECO:0000313" key="4">
    <source>
        <dbReference type="WBParaSite" id="SSLN_0001016301-mRNA-1"/>
    </source>
</evidence>
<feature type="domain" description="Reverse transcriptase" evidence="1">
    <location>
        <begin position="97"/>
        <end position="183"/>
    </location>
</feature>
<dbReference type="Pfam" id="PF00078">
    <property type="entry name" value="RVT_1"/>
    <property type="match status" value="1"/>
</dbReference>
<proteinExistence type="predicted"/>
<dbReference type="EMBL" id="UYSU01035462">
    <property type="protein sequence ID" value="VDL96186.1"/>
    <property type="molecule type" value="Genomic_DNA"/>
</dbReference>
<accession>A0A183T003</accession>
<evidence type="ECO:0000313" key="3">
    <source>
        <dbReference type="Proteomes" id="UP000275846"/>
    </source>
</evidence>
<sequence>MLESAPIIRTQDVTCKTPRYQIHLDIRQVSGRPSKLSDSLHDVNGNFIAENPAEVERWREHFDNLLNFDTETRTPYHVHRSLLPLLPMQCHTTTLLKEKYQQLTAVRFVDFAAAFDFVHRESLWGIMALDGLPSKIIAIIKAYYSSSTARVLVHYNLSQAFDIRSGVREGCILSPILFNYAID</sequence>
<dbReference type="PANTHER" id="PTHR47027:SF25">
    <property type="entry name" value="REVERSE TRANSCRIPTASE DOMAIN-CONTAINING PROTEIN"/>
    <property type="match status" value="1"/>
</dbReference>
<dbReference type="WBParaSite" id="SSLN_0001016301-mRNA-1">
    <property type="protein sequence ID" value="SSLN_0001016301-mRNA-1"/>
    <property type="gene ID" value="SSLN_0001016301"/>
</dbReference>
<keyword evidence="3" id="KW-1185">Reference proteome</keyword>
<evidence type="ECO:0000259" key="1">
    <source>
        <dbReference type="Pfam" id="PF00078"/>
    </source>
</evidence>
<dbReference type="InterPro" id="IPR000477">
    <property type="entry name" value="RT_dom"/>
</dbReference>